<sequence length="274" mass="29852">MTIAFTDEVLVAYLDGELPADQRRALEEAMTRDAAVTARLDDLRRSDLPFAEAFAPMLEAAPRARLEAMLAAIPPAPPQYEAAAPSEPASQTGISRRGLIAAAAVSLVAGVALDRVLIALEPSPPPVDEAAAFRSEVAEYLALYTPDTLRQMTISLAKRTDQLRVASERLGLKLDPFAMTLGGLEMRRTQVLEYDGKPLGQIMYLDPDHGPVALCIIPVSSGATKMHREQRSGLNLIYWSSDTHSFVMAARNPMDELKARADEIRDDLADRNQA</sequence>
<comment type="caution">
    <text evidence="1">The sequence shown here is derived from an EMBL/GenBank/DDBJ whole genome shotgun (WGS) entry which is preliminary data.</text>
</comment>
<organism evidence="1 2">
    <name type="scientific">Neorhizobium alkalisoli</name>
    <dbReference type="NCBI Taxonomy" id="528178"/>
    <lineage>
        <taxon>Bacteria</taxon>
        <taxon>Pseudomonadati</taxon>
        <taxon>Pseudomonadota</taxon>
        <taxon>Alphaproteobacteria</taxon>
        <taxon>Hyphomicrobiales</taxon>
        <taxon>Rhizobiaceae</taxon>
        <taxon>Rhizobium/Agrobacterium group</taxon>
        <taxon>Neorhizobium</taxon>
    </lineage>
</organism>
<evidence type="ECO:0000313" key="2">
    <source>
        <dbReference type="Proteomes" id="UP000320653"/>
    </source>
</evidence>
<dbReference type="OrthoDB" id="7006010at2"/>
<name>A0A561QNJ7_9HYPH</name>
<keyword evidence="2" id="KW-1185">Reference proteome</keyword>
<dbReference type="Proteomes" id="UP000320653">
    <property type="component" value="Unassembled WGS sequence"/>
</dbReference>
<dbReference type="EMBL" id="VIWP01000005">
    <property type="protein sequence ID" value="TWF51948.1"/>
    <property type="molecule type" value="Genomic_DNA"/>
</dbReference>
<reference evidence="1 2" key="1">
    <citation type="submission" date="2019-06" db="EMBL/GenBank/DDBJ databases">
        <title>Sorghum-associated microbial communities from plants grown in Nebraska, USA.</title>
        <authorList>
            <person name="Schachtman D."/>
        </authorList>
    </citation>
    <scope>NUCLEOTIDE SEQUENCE [LARGE SCALE GENOMIC DNA]</scope>
    <source>
        <strain evidence="1 2">1225</strain>
    </source>
</reference>
<evidence type="ECO:0000313" key="1">
    <source>
        <dbReference type="EMBL" id="TWF51948.1"/>
    </source>
</evidence>
<dbReference type="RefSeq" id="WP_145639422.1">
    <property type="nucleotide sequence ID" value="NZ_VIWP01000005.1"/>
</dbReference>
<gene>
    <name evidence="1" type="ORF">FHW37_10546</name>
</gene>
<protein>
    <submittedName>
        <fullName evidence="1">Anti-sigma factor RsiW</fullName>
    </submittedName>
</protein>
<dbReference type="AlphaFoldDB" id="A0A561QNJ7"/>
<proteinExistence type="predicted"/>
<accession>A0A561QNJ7</accession>